<name>A0ABQ0K094_9BACT</name>
<organism evidence="1 2">
    <name type="scientific">Candidatus Brocadia sinica JPN1</name>
    <dbReference type="NCBI Taxonomy" id="1197129"/>
    <lineage>
        <taxon>Bacteria</taxon>
        <taxon>Pseudomonadati</taxon>
        <taxon>Planctomycetota</taxon>
        <taxon>Candidatus Brocadiia</taxon>
        <taxon>Candidatus Brocadiales</taxon>
        <taxon>Candidatus Brocadiaceae</taxon>
        <taxon>Candidatus Brocadia</taxon>
    </lineage>
</organism>
<sequence>MLKRAMKKDIWYFSNKNVRTIEIAIFGEMPL</sequence>
<reference evidence="2" key="1">
    <citation type="journal article" date="2015" name="Genome Announc.">
        <title>Draft Genome Sequence of an Anaerobic Ammonium-Oxidizing Bacterium, "Candidatus Brocadia sinica".</title>
        <authorList>
            <person name="Oshiki M."/>
            <person name="Shinyako-Hata K."/>
            <person name="Satoh H."/>
            <person name="Okabe S."/>
        </authorList>
    </citation>
    <scope>NUCLEOTIDE SEQUENCE [LARGE SCALE GENOMIC DNA]</scope>
    <source>
        <strain evidence="2">JPN1</strain>
    </source>
</reference>
<protein>
    <submittedName>
        <fullName evidence="1">Uncharacterized protein</fullName>
    </submittedName>
</protein>
<accession>A0ABQ0K094</accession>
<gene>
    <name evidence="1" type="ORF">BROSI_A2904</name>
</gene>
<keyword evidence="2" id="KW-1185">Reference proteome</keyword>
<evidence type="ECO:0000313" key="1">
    <source>
        <dbReference type="EMBL" id="GAN34368.1"/>
    </source>
</evidence>
<evidence type="ECO:0000313" key="2">
    <source>
        <dbReference type="Proteomes" id="UP000032309"/>
    </source>
</evidence>
<dbReference type="Proteomes" id="UP000032309">
    <property type="component" value="Unassembled WGS sequence"/>
</dbReference>
<proteinExistence type="predicted"/>
<dbReference type="EMBL" id="BAFN01000001">
    <property type="protein sequence ID" value="GAN34368.1"/>
    <property type="molecule type" value="Genomic_DNA"/>
</dbReference>
<comment type="caution">
    <text evidence="1">The sequence shown here is derived from an EMBL/GenBank/DDBJ whole genome shotgun (WGS) entry which is preliminary data.</text>
</comment>